<name>E9HUV6_DAPPU</name>
<dbReference type="OrthoDB" id="6362570at2759"/>
<reference evidence="3 4" key="1">
    <citation type="journal article" date="2011" name="Science">
        <title>The ecoresponsive genome of Daphnia pulex.</title>
        <authorList>
            <person name="Colbourne J.K."/>
            <person name="Pfrender M.E."/>
            <person name="Gilbert D."/>
            <person name="Thomas W.K."/>
            <person name="Tucker A."/>
            <person name="Oakley T.H."/>
            <person name="Tokishita S."/>
            <person name="Aerts A."/>
            <person name="Arnold G.J."/>
            <person name="Basu M.K."/>
            <person name="Bauer D.J."/>
            <person name="Caceres C.E."/>
            <person name="Carmel L."/>
            <person name="Casola C."/>
            <person name="Choi J.H."/>
            <person name="Detter J.C."/>
            <person name="Dong Q."/>
            <person name="Dusheyko S."/>
            <person name="Eads B.D."/>
            <person name="Frohlich T."/>
            <person name="Geiler-Samerotte K.A."/>
            <person name="Gerlach D."/>
            <person name="Hatcher P."/>
            <person name="Jogdeo S."/>
            <person name="Krijgsveld J."/>
            <person name="Kriventseva E.V."/>
            <person name="Kultz D."/>
            <person name="Laforsch C."/>
            <person name="Lindquist E."/>
            <person name="Lopez J."/>
            <person name="Manak J.R."/>
            <person name="Muller J."/>
            <person name="Pangilinan J."/>
            <person name="Patwardhan R.P."/>
            <person name="Pitluck S."/>
            <person name="Pritham E.J."/>
            <person name="Rechtsteiner A."/>
            <person name="Rho M."/>
            <person name="Rogozin I.B."/>
            <person name="Sakarya O."/>
            <person name="Salamov A."/>
            <person name="Schaack S."/>
            <person name="Shapiro H."/>
            <person name="Shiga Y."/>
            <person name="Skalitzky C."/>
            <person name="Smith Z."/>
            <person name="Souvorov A."/>
            <person name="Sung W."/>
            <person name="Tang Z."/>
            <person name="Tsuchiya D."/>
            <person name="Tu H."/>
            <person name="Vos H."/>
            <person name="Wang M."/>
            <person name="Wolf Y.I."/>
            <person name="Yamagata H."/>
            <person name="Yamada T."/>
            <person name="Ye Y."/>
            <person name="Shaw J.R."/>
            <person name="Andrews J."/>
            <person name="Crease T.J."/>
            <person name="Tang H."/>
            <person name="Lucas S.M."/>
            <person name="Robertson H.M."/>
            <person name="Bork P."/>
            <person name="Koonin E.V."/>
            <person name="Zdobnov E.M."/>
            <person name="Grigoriev I.V."/>
            <person name="Lynch M."/>
            <person name="Boore J.L."/>
        </authorList>
    </citation>
    <scope>NUCLEOTIDE SEQUENCE [LARGE SCALE GENOMIC DNA]</scope>
</reference>
<feature type="region of interest" description="Disordered" evidence="1">
    <location>
        <begin position="69"/>
        <end position="97"/>
    </location>
</feature>
<gene>
    <name evidence="3" type="ORF">DAPPUDRAFT_334151</name>
</gene>
<dbReference type="EMBL" id="GL732825">
    <property type="protein sequence ID" value="EFX64470.1"/>
    <property type="molecule type" value="Genomic_DNA"/>
</dbReference>
<dbReference type="Proteomes" id="UP000000305">
    <property type="component" value="Unassembled WGS sequence"/>
</dbReference>
<keyword evidence="2" id="KW-1133">Transmembrane helix</keyword>
<evidence type="ECO:0000256" key="2">
    <source>
        <dbReference type="SAM" id="Phobius"/>
    </source>
</evidence>
<protein>
    <submittedName>
        <fullName evidence="3">Uncharacterized protein</fullName>
    </submittedName>
</protein>
<evidence type="ECO:0000313" key="3">
    <source>
        <dbReference type="EMBL" id="EFX64470.1"/>
    </source>
</evidence>
<dbReference type="HOGENOM" id="CLU_1653891_0_0_1"/>
<evidence type="ECO:0000313" key="4">
    <source>
        <dbReference type="Proteomes" id="UP000000305"/>
    </source>
</evidence>
<keyword evidence="4" id="KW-1185">Reference proteome</keyword>
<sequence>MAQSGGLEDSHWKIEAIESSVPPGQPPGNPAQTVIDIIAVFGAMFVAAVAIILITVYISKLRKRQSSALSTPDAEAASTSPSSDCSACPHSGDPGSPASIAQFNKEVQDAWSAIDFGQKPSLWRKTIRSVILRLRGQEQHKDVYVMPQHLRDQLKQMYVY</sequence>
<accession>E9HUV6</accession>
<feature type="transmembrane region" description="Helical" evidence="2">
    <location>
        <begin position="37"/>
        <end position="58"/>
    </location>
</feature>
<proteinExistence type="predicted"/>
<keyword evidence="2" id="KW-0472">Membrane</keyword>
<dbReference type="KEGG" id="dpx:DAPPUDRAFT_334151"/>
<keyword evidence="2" id="KW-0812">Transmembrane</keyword>
<dbReference type="InParanoid" id="E9HUV6"/>
<dbReference type="AlphaFoldDB" id="E9HUV6"/>
<organism evidence="3 4">
    <name type="scientific">Daphnia pulex</name>
    <name type="common">Water flea</name>
    <dbReference type="NCBI Taxonomy" id="6669"/>
    <lineage>
        <taxon>Eukaryota</taxon>
        <taxon>Metazoa</taxon>
        <taxon>Ecdysozoa</taxon>
        <taxon>Arthropoda</taxon>
        <taxon>Crustacea</taxon>
        <taxon>Branchiopoda</taxon>
        <taxon>Diplostraca</taxon>
        <taxon>Cladocera</taxon>
        <taxon>Anomopoda</taxon>
        <taxon>Daphniidae</taxon>
        <taxon>Daphnia</taxon>
    </lineage>
</organism>
<evidence type="ECO:0000256" key="1">
    <source>
        <dbReference type="SAM" id="MobiDB-lite"/>
    </source>
</evidence>